<dbReference type="VEuPathDB" id="PiroplasmaDB:BOVATA_049670"/>
<dbReference type="RefSeq" id="XP_028869717.1">
    <property type="nucleotide sequence ID" value="XM_029013884.1"/>
</dbReference>
<keyword evidence="1" id="KW-0808">Transferase</keyword>
<organism evidence="1 2">
    <name type="scientific">Babesia ovata</name>
    <dbReference type="NCBI Taxonomy" id="189622"/>
    <lineage>
        <taxon>Eukaryota</taxon>
        <taxon>Sar</taxon>
        <taxon>Alveolata</taxon>
        <taxon>Apicomplexa</taxon>
        <taxon>Aconoidasida</taxon>
        <taxon>Piroplasmida</taxon>
        <taxon>Babesiidae</taxon>
        <taxon>Babesia</taxon>
    </lineage>
</organism>
<dbReference type="GO" id="GO:0032259">
    <property type="term" value="P:methylation"/>
    <property type="evidence" value="ECO:0007669"/>
    <property type="project" value="UniProtKB-KW"/>
</dbReference>
<gene>
    <name evidence="1" type="ORF">BOVATA_049670</name>
</gene>
<dbReference type="Proteomes" id="UP000236319">
    <property type="component" value="Unassembled WGS sequence"/>
</dbReference>
<proteinExistence type="predicted"/>
<reference evidence="1 2" key="1">
    <citation type="journal article" date="2017" name="BMC Genomics">
        <title>Whole-genome assembly of Babesia ovata and comparative genomics between closely related pathogens.</title>
        <authorList>
            <person name="Yamagishi J."/>
            <person name="Asada M."/>
            <person name="Hakimi H."/>
            <person name="Tanaka T.Q."/>
            <person name="Sugimoto C."/>
            <person name="Kawazu S."/>
        </authorList>
    </citation>
    <scope>NUCLEOTIDE SEQUENCE [LARGE SCALE GENOMIC DNA]</scope>
    <source>
        <strain evidence="1 2">Miyake</strain>
    </source>
</reference>
<dbReference type="EMBL" id="BDSA01000055">
    <property type="protein sequence ID" value="GBE63474.1"/>
    <property type="molecule type" value="Genomic_DNA"/>
</dbReference>
<sequence>MIQLAVDLLCFQIIEIQLGLFAFVFESSIKLRETVCDLLYIFARKAMELGYGCQCVLHLTLYFSDGIRQCCFLGSVLAAVPCIGEGQRKIVKLYFTNILICTVLPDLVLQNVTNRPVNVVSQLDCLLVGGTVGVEGDAFVISAVAVFDKRRVKSAVHIGSHFERLVQVGGEICRCIPFGDGELFKSLCRFLSGRLQGSHGITDSERQIIVVSRF</sequence>
<comment type="caution">
    <text evidence="1">The sequence shown here is derived from an EMBL/GenBank/DDBJ whole genome shotgun (WGS) entry which is preliminary data.</text>
</comment>
<keyword evidence="2" id="KW-1185">Reference proteome</keyword>
<protein>
    <submittedName>
        <fullName evidence="1">SAM-dependent methyltransferase, putative</fullName>
    </submittedName>
</protein>
<name>A0A2H6KKE8_9APIC</name>
<dbReference type="GeneID" id="39877244"/>
<dbReference type="GO" id="GO:0008168">
    <property type="term" value="F:methyltransferase activity"/>
    <property type="evidence" value="ECO:0007669"/>
    <property type="project" value="UniProtKB-KW"/>
</dbReference>
<dbReference type="AlphaFoldDB" id="A0A2H6KKE8"/>
<evidence type="ECO:0000313" key="1">
    <source>
        <dbReference type="EMBL" id="GBE63474.1"/>
    </source>
</evidence>
<accession>A0A2H6KKE8</accession>
<evidence type="ECO:0000313" key="2">
    <source>
        <dbReference type="Proteomes" id="UP000236319"/>
    </source>
</evidence>
<keyword evidence="1" id="KW-0489">Methyltransferase</keyword>